<reference evidence="2" key="1">
    <citation type="journal article" date="2023" name="Nat. Plants">
        <title>Single-cell RNA sequencing provides a high-resolution roadmap for understanding the multicellular compartmentation of specialized metabolism.</title>
        <authorList>
            <person name="Sun S."/>
            <person name="Shen X."/>
            <person name="Li Y."/>
            <person name="Li Y."/>
            <person name="Wang S."/>
            <person name="Li R."/>
            <person name="Zhang H."/>
            <person name="Shen G."/>
            <person name="Guo B."/>
            <person name="Wei J."/>
            <person name="Xu J."/>
            <person name="St-Pierre B."/>
            <person name="Chen S."/>
            <person name="Sun C."/>
        </authorList>
    </citation>
    <scope>NUCLEOTIDE SEQUENCE [LARGE SCALE GENOMIC DNA]</scope>
</reference>
<protein>
    <submittedName>
        <fullName evidence="1">Uncharacterized protein</fullName>
    </submittedName>
</protein>
<gene>
    <name evidence="1" type="ORF">M9H77_04798</name>
</gene>
<organism evidence="1 2">
    <name type="scientific">Catharanthus roseus</name>
    <name type="common">Madagascar periwinkle</name>
    <name type="synonym">Vinca rosea</name>
    <dbReference type="NCBI Taxonomy" id="4058"/>
    <lineage>
        <taxon>Eukaryota</taxon>
        <taxon>Viridiplantae</taxon>
        <taxon>Streptophyta</taxon>
        <taxon>Embryophyta</taxon>
        <taxon>Tracheophyta</taxon>
        <taxon>Spermatophyta</taxon>
        <taxon>Magnoliopsida</taxon>
        <taxon>eudicotyledons</taxon>
        <taxon>Gunneridae</taxon>
        <taxon>Pentapetalae</taxon>
        <taxon>asterids</taxon>
        <taxon>lamiids</taxon>
        <taxon>Gentianales</taxon>
        <taxon>Apocynaceae</taxon>
        <taxon>Rauvolfioideae</taxon>
        <taxon>Vinceae</taxon>
        <taxon>Catharanthinae</taxon>
        <taxon>Catharanthus</taxon>
    </lineage>
</organism>
<keyword evidence="2" id="KW-1185">Reference proteome</keyword>
<name>A0ACC0CF70_CATRO</name>
<accession>A0ACC0CF70</accession>
<proteinExistence type="predicted"/>
<evidence type="ECO:0000313" key="2">
    <source>
        <dbReference type="Proteomes" id="UP001060085"/>
    </source>
</evidence>
<evidence type="ECO:0000313" key="1">
    <source>
        <dbReference type="EMBL" id="KAI5683570.1"/>
    </source>
</evidence>
<sequence>MSVQKQNQSSAAAARDLKQRVLACVHKLSDRDTHAAAALELENIAKSLSADSLPSFLSSITATDSSDKSAVRKQCLSLISVLALHHGNALSPYLSKLLNAILRRLRDQDSAIRTACVSAAAAIATNVTKPSFSSMSKPFLEALFTEQELNSQIGTAMCLSAITEAAPEPDVLLLRKMMARFEKLVKCDAFKAKAAVLILIGSVVEVGAVSGSRQILGNLMPCLVDFLSSEDWAARKAAAEALMKLAVVEKEALPEFKAATLKTFEAKRFDKVKVVRETMNQMVEVWKEVPDASDEESIPPESQGSNKGLENASNVHCPLASKTSCTVTTNAPQARKKLFSNKSVLCDGSAVTTARKRSPINGSDRKTGPAMFRKLERKKTPIPDGSGTLTSKDNSQGRDEKVIEKGEDRNRYIKPEAKRTLFNKSGSRVAPCQDEKSESTVVVSNETGEIQRNQKESGDLSLIRKQLVQIETQQSNLMDLLQKFMGSSQSGMRSLESRVHGLELALDEISFDLAMSTGRMSSGGSAGSTCCKLPGAEFLSSKLWRKTESRSTPLKFSPSGGSQLASSLRNRNVDTETYLPENRRSRFQGGRAIIMNPLAEIPSDSQGISEISSSRMLKNVRGAM</sequence>
<comment type="caution">
    <text evidence="1">The sequence shown here is derived from an EMBL/GenBank/DDBJ whole genome shotgun (WGS) entry which is preliminary data.</text>
</comment>
<dbReference type="Proteomes" id="UP001060085">
    <property type="component" value="Linkage Group LG01"/>
</dbReference>
<dbReference type="EMBL" id="CM044701">
    <property type="protein sequence ID" value="KAI5683570.1"/>
    <property type="molecule type" value="Genomic_DNA"/>
</dbReference>